<reference evidence="1" key="1">
    <citation type="journal article" date="2014" name="Nat. Commun.">
        <title>Multiple recent horizontal transfers of a large genomic region in cheese making fungi.</title>
        <authorList>
            <person name="Cheeseman K."/>
            <person name="Ropars J."/>
            <person name="Renault P."/>
            <person name="Dupont J."/>
            <person name="Gouzy J."/>
            <person name="Branca A."/>
            <person name="Abraham A.L."/>
            <person name="Ceppi M."/>
            <person name="Conseiller E."/>
            <person name="Debuchy R."/>
            <person name="Malagnac F."/>
            <person name="Goarin A."/>
            <person name="Silar P."/>
            <person name="Lacoste S."/>
            <person name="Sallet E."/>
            <person name="Bensimon A."/>
            <person name="Giraud T."/>
            <person name="Brygoo Y."/>
        </authorList>
    </citation>
    <scope>NUCLEOTIDE SEQUENCE [LARGE SCALE GENOMIC DNA]</scope>
    <source>
        <strain evidence="1">FM164</strain>
    </source>
</reference>
<dbReference type="Proteomes" id="UP000030686">
    <property type="component" value="Unassembled WGS sequence"/>
</dbReference>
<evidence type="ECO:0000313" key="2">
    <source>
        <dbReference type="Proteomes" id="UP000030686"/>
    </source>
</evidence>
<gene>
    <name evidence="1" type="ORF">PROQFM164_S02g003158</name>
</gene>
<dbReference type="EMBL" id="HG792016">
    <property type="protein sequence ID" value="CDM33007.1"/>
    <property type="molecule type" value="Genomic_DNA"/>
</dbReference>
<sequence length="47" mass="4922">MSAAATWGRISPGFGLDEVPISTEETVKPVDIHRKRGTHCALGSGQG</sequence>
<name>W6QTZ3_PENRF</name>
<organism evidence="1 2">
    <name type="scientific">Penicillium roqueforti (strain FM164)</name>
    <dbReference type="NCBI Taxonomy" id="1365484"/>
    <lineage>
        <taxon>Eukaryota</taxon>
        <taxon>Fungi</taxon>
        <taxon>Dikarya</taxon>
        <taxon>Ascomycota</taxon>
        <taxon>Pezizomycotina</taxon>
        <taxon>Eurotiomycetes</taxon>
        <taxon>Eurotiomycetidae</taxon>
        <taxon>Eurotiales</taxon>
        <taxon>Aspergillaceae</taxon>
        <taxon>Penicillium</taxon>
    </lineage>
</organism>
<accession>W6QTZ3</accession>
<keyword evidence="2" id="KW-1185">Reference proteome</keyword>
<proteinExistence type="predicted"/>
<dbReference type="AlphaFoldDB" id="W6QTZ3"/>
<evidence type="ECO:0000313" key="1">
    <source>
        <dbReference type="EMBL" id="CDM33007.1"/>
    </source>
</evidence>
<protein>
    <submittedName>
        <fullName evidence="1">Genomic scaffold, ProqFM164S02</fullName>
    </submittedName>
</protein>